<evidence type="ECO:0000313" key="5">
    <source>
        <dbReference type="EMBL" id="GED67163.1"/>
    </source>
</evidence>
<dbReference type="InterPro" id="IPR009057">
    <property type="entry name" value="Homeodomain-like_sf"/>
</dbReference>
<dbReference type="PROSITE" id="PS00041">
    <property type="entry name" value="HTH_ARAC_FAMILY_1"/>
    <property type="match status" value="1"/>
</dbReference>
<dbReference type="PANTHER" id="PTHR47893">
    <property type="entry name" value="REGULATORY PROTEIN PCHR"/>
    <property type="match status" value="1"/>
</dbReference>
<gene>
    <name evidence="5" type="ORF">BRE01_08650</name>
</gene>
<protein>
    <submittedName>
        <fullName evidence="5">AraC family transcriptional regulator</fullName>
    </submittedName>
</protein>
<keyword evidence="1" id="KW-0805">Transcription regulation</keyword>
<reference evidence="5 6" key="1">
    <citation type="submission" date="2019-06" db="EMBL/GenBank/DDBJ databases">
        <title>Whole genome shotgun sequence of Brevibacillus reuszeri NBRC 15719.</title>
        <authorList>
            <person name="Hosoyama A."/>
            <person name="Uohara A."/>
            <person name="Ohji S."/>
            <person name="Ichikawa N."/>
        </authorList>
    </citation>
    <scope>NUCLEOTIDE SEQUENCE [LARGE SCALE GENOMIC DNA]</scope>
    <source>
        <strain evidence="5 6">NBRC 15719</strain>
    </source>
</reference>
<dbReference type="EMBL" id="BJON01000003">
    <property type="protein sequence ID" value="GED67163.1"/>
    <property type="molecule type" value="Genomic_DNA"/>
</dbReference>
<proteinExistence type="predicted"/>
<evidence type="ECO:0000256" key="1">
    <source>
        <dbReference type="ARBA" id="ARBA00023015"/>
    </source>
</evidence>
<accession>A0ABQ0TGZ3</accession>
<evidence type="ECO:0000313" key="6">
    <source>
        <dbReference type="Proteomes" id="UP000319578"/>
    </source>
</evidence>
<evidence type="ECO:0000256" key="2">
    <source>
        <dbReference type="ARBA" id="ARBA00023125"/>
    </source>
</evidence>
<feature type="domain" description="HTH araC/xylS-type" evidence="4">
    <location>
        <begin position="226"/>
        <end position="324"/>
    </location>
</feature>
<dbReference type="PANTHER" id="PTHR47893:SF1">
    <property type="entry name" value="REGULATORY PROTEIN PCHR"/>
    <property type="match status" value="1"/>
</dbReference>
<keyword evidence="3" id="KW-0804">Transcription</keyword>
<comment type="caution">
    <text evidence="5">The sequence shown here is derived from an EMBL/GenBank/DDBJ whole genome shotgun (WGS) entry which is preliminary data.</text>
</comment>
<dbReference type="RefSeq" id="WP_049740547.1">
    <property type="nucleotide sequence ID" value="NZ_BJON01000003.1"/>
</dbReference>
<dbReference type="PROSITE" id="PS01124">
    <property type="entry name" value="HTH_ARAC_FAMILY_2"/>
    <property type="match status" value="1"/>
</dbReference>
<evidence type="ECO:0000259" key="4">
    <source>
        <dbReference type="PROSITE" id="PS01124"/>
    </source>
</evidence>
<evidence type="ECO:0000256" key="3">
    <source>
        <dbReference type="ARBA" id="ARBA00023163"/>
    </source>
</evidence>
<dbReference type="SUPFAM" id="SSF46689">
    <property type="entry name" value="Homeodomain-like"/>
    <property type="match status" value="2"/>
</dbReference>
<dbReference type="Pfam" id="PF12833">
    <property type="entry name" value="HTH_18"/>
    <property type="match status" value="1"/>
</dbReference>
<keyword evidence="2" id="KW-0238">DNA-binding</keyword>
<dbReference type="InterPro" id="IPR020449">
    <property type="entry name" value="Tscrpt_reg_AraC-type_HTH"/>
</dbReference>
<dbReference type="InterPro" id="IPR018062">
    <property type="entry name" value="HTH_AraC-typ_CS"/>
</dbReference>
<dbReference type="Gene3D" id="1.10.10.60">
    <property type="entry name" value="Homeodomain-like"/>
    <property type="match status" value="1"/>
</dbReference>
<sequence>MNHFTLDDIHSYSKDIGSILSHVTLHERIEDEQRIQLPKVLGTGTIERMQIRTGMEIIISDVELSQNLSARIEETSGIFELNYFLSGEAVCHFHDRKVTIVEPMSNVCYFRDMEVCLETKANTRCQLVEIRMSPENLLHYFDREVDKQAIQHILQMKKGLIQSYQLSPMIKKCVYDILHCPYKGALKKIYFEAKAMELINLFFQENDLLYTSVDPSLPAGDVEKLKQAKEIVLRHIDEPYSIKTLAKMVGLNEYKLKNGFRQLFDTTIFGLIRRRRMEKAAWLLEREGVNVSEAAVLVGYSNVSNFTVAFRKQYGCNPSEYLKRVKSFSQ</sequence>
<keyword evidence="6" id="KW-1185">Reference proteome</keyword>
<dbReference type="PRINTS" id="PR00032">
    <property type="entry name" value="HTHARAC"/>
</dbReference>
<dbReference type="InterPro" id="IPR018060">
    <property type="entry name" value="HTH_AraC"/>
</dbReference>
<dbReference type="SMART" id="SM00342">
    <property type="entry name" value="HTH_ARAC"/>
    <property type="match status" value="1"/>
</dbReference>
<dbReference type="Proteomes" id="UP000319578">
    <property type="component" value="Unassembled WGS sequence"/>
</dbReference>
<dbReference type="InterPro" id="IPR053142">
    <property type="entry name" value="PchR_regulatory_protein"/>
</dbReference>
<organism evidence="5 6">
    <name type="scientific">Brevibacillus reuszeri</name>
    <dbReference type="NCBI Taxonomy" id="54915"/>
    <lineage>
        <taxon>Bacteria</taxon>
        <taxon>Bacillati</taxon>
        <taxon>Bacillota</taxon>
        <taxon>Bacilli</taxon>
        <taxon>Bacillales</taxon>
        <taxon>Paenibacillaceae</taxon>
        <taxon>Brevibacillus</taxon>
    </lineage>
</organism>
<name>A0ABQ0TGZ3_9BACL</name>